<sequence>MAILKSANSLYVSSHKLAIDEDRKQQLNRLSAANYEKDLQLNQLMIGTAPKNSIDVTTNAFFKLPSRQYLNASLQQQAVLNRTPAKQLTKIFYY</sequence>
<protein>
    <submittedName>
        <fullName evidence="1">Uncharacterized protein</fullName>
    </submittedName>
</protein>
<proteinExistence type="predicted"/>
<name>A0AAV6UV35_9ARAC</name>
<evidence type="ECO:0000313" key="2">
    <source>
        <dbReference type="Proteomes" id="UP000827092"/>
    </source>
</evidence>
<gene>
    <name evidence="1" type="ORF">JTE90_005303</name>
</gene>
<dbReference type="EMBL" id="JAFNEN010000252">
    <property type="protein sequence ID" value="KAG8187984.1"/>
    <property type="molecule type" value="Genomic_DNA"/>
</dbReference>
<keyword evidence="2" id="KW-1185">Reference proteome</keyword>
<dbReference type="AlphaFoldDB" id="A0AAV6UV35"/>
<accession>A0AAV6UV35</accession>
<reference evidence="1 2" key="1">
    <citation type="journal article" date="2022" name="Nat. Ecol. Evol.">
        <title>A masculinizing supergene underlies an exaggerated male reproductive morph in a spider.</title>
        <authorList>
            <person name="Hendrickx F."/>
            <person name="De Corte Z."/>
            <person name="Sonet G."/>
            <person name="Van Belleghem S.M."/>
            <person name="Kostlbacher S."/>
            <person name="Vangestel C."/>
        </authorList>
    </citation>
    <scope>NUCLEOTIDE SEQUENCE [LARGE SCALE GENOMIC DNA]</scope>
    <source>
        <strain evidence="1">W744_W776</strain>
    </source>
</reference>
<organism evidence="1 2">
    <name type="scientific">Oedothorax gibbosus</name>
    <dbReference type="NCBI Taxonomy" id="931172"/>
    <lineage>
        <taxon>Eukaryota</taxon>
        <taxon>Metazoa</taxon>
        <taxon>Ecdysozoa</taxon>
        <taxon>Arthropoda</taxon>
        <taxon>Chelicerata</taxon>
        <taxon>Arachnida</taxon>
        <taxon>Araneae</taxon>
        <taxon>Araneomorphae</taxon>
        <taxon>Entelegynae</taxon>
        <taxon>Araneoidea</taxon>
        <taxon>Linyphiidae</taxon>
        <taxon>Erigoninae</taxon>
        <taxon>Oedothorax</taxon>
    </lineage>
</organism>
<dbReference type="Proteomes" id="UP000827092">
    <property type="component" value="Unassembled WGS sequence"/>
</dbReference>
<comment type="caution">
    <text evidence="1">The sequence shown here is derived from an EMBL/GenBank/DDBJ whole genome shotgun (WGS) entry which is preliminary data.</text>
</comment>
<evidence type="ECO:0000313" key="1">
    <source>
        <dbReference type="EMBL" id="KAG8187984.1"/>
    </source>
</evidence>